<sequence>MKKWIYVVLAVALALRVYYIVTTTFPPLVGDAFGYDKMAKQFLETGVLGYLESTANSFVMPGFPVLLSMVYLVFGTNLIWFQLLQVIFSVSTIAVIRSYLYRSSSGCEEIQVEV</sequence>
<dbReference type="Proteomes" id="UP000198972">
    <property type="component" value="Unassembled WGS sequence"/>
</dbReference>
<name>A0A1G7HYT8_9BACL</name>
<keyword evidence="3" id="KW-1185">Reference proteome</keyword>
<dbReference type="EMBL" id="FNBG01000005">
    <property type="protein sequence ID" value="SDF05642.1"/>
    <property type="molecule type" value="Genomic_DNA"/>
</dbReference>
<keyword evidence="1" id="KW-1133">Transmembrane helix</keyword>
<keyword evidence="1" id="KW-0812">Transmembrane</keyword>
<keyword evidence="1" id="KW-0472">Membrane</keyword>
<feature type="transmembrane region" description="Helical" evidence="1">
    <location>
        <begin position="50"/>
        <end position="73"/>
    </location>
</feature>
<reference evidence="2 3" key="1">
    <citation type="submission" date="2016-10" db="EMBL/GenBank/DDBJ databases">
        <authorList>
            <person name="de Groot N.N."/>
        </authorList>
    </citation>
    <scope>NUCLEOTIDE SEQUENCE [LARGE SCALE GENOMIC DNA]</scope>
    <source>
        <strain evidence="2 3">DSM 28129</strain>
    </source>
</reference>
<evidence type="ECO:0000313" key="3">
    <source>
        <dbReference type="Proteomes" id="UP000198972"/>
    </source>
</evidence>
<protein>
    <submittedName>
        <fullName evidence="2">Uncharacterized protein</fullName>
    </submittedName>
</protein>
<evidence type="ECO:0000256" key="1">
    <source>
        <dbReference type="SAM" id="Phobius"/>
    </source>
</evidence>
<proteinExistence type="predicted"/>
<evidence type="ECO:0000313" key="2">
    <source>
        <dbReference type="EMBL" id="SDF05642.1"/>
    </source>
</evidence>
<dbReference type="OrthoDB" id="136232at2"/>
<dbReference type="RefSeq" id="WP_091227745.1">
    <property type="nucleotide sequence ID" value="NZ_FNBG01000005.1"/>
</dbReference>
<dbReference type="STRING" id="670482.SAMN04488542_10590"/>
<accession>A0A1G7HYT8</accession>
<dbReference type="AlphaFoldDB" id="A0A1G7HYT8"/>
<feature type="transmembrane region" description="Helical" evidence="1">
    <location>
        <begin position="6"/>
        <end position="29"/>
    </location>
</feature>
<gene>
    <name evidence="2" type="ORF">SAMN04488542_10590</name>
</gene>
<organism evidence="2 3">
    <name type="scientific">Fontibacillus panacisegetis</name>
    <dbReference type="NCBI Taxonomy" id="670482"/>
    <lineage>
        <taxon>Bacteria</taxon>
        <taxon>Bacillati</taxon>
        <taxon>Bacillota</taxon>
        <taxon>Bacilli</taxon>
        <taxon>Bacillales</taxon>
        <taxon>Paenibacillaceae</taxon>
        <taxon>Fontibacillus</taxon>
    </lineage>
</organism>